<sequence>MSHIAIDARIINSSTGRYVERLINYLEQIDHENTYTVLVPTKDKDFYTPTNPNFTIQTIDFANYSFGEQLGFKKYLDELGADLVHFCMPQQPILYQGRHVTTFHDLTLLNTYNSDKNWFVFHAKQLVGRFVFHRVCASSDRILTPTWTVKHELEAFHPKIEHKTVVTYEAADKLQAGKVTPYDTPFKRYLLYVGQQSDYKNIKRLGDAHQKLLETHPDLGLILVGRMNKSAEMTKAYFDKNEYKNIHFTGFVEDDQRDWLFENCAAYVFPSLMEGFGLPPLEAMQYDAPVVSSNASCMPEVLGDAAHYFTPTDTDDIARAVNDVLTNDALREELISKGKVQREKYSWRKMAEETLAQYRIALE</sequence>
<dbReference type="InterPro" id="IPR028098">
    <property type="entry name" value="Glyco_trans_4-like_N"/>
</dbReference>
<protein>
    <submittedName>
        <fullName evidence="4">Glycosyltransferase</fullName>
    </submittedName>
</protein>
<dbReference type="Pfam" id="PF00534">
    <property type="entry name" value="Glycos_transf_1"/>
    <property type="match status" value="1"/>
</dbReference>
<dbReference type="Proteomes" id="UP001059824">
    <property type="component" value="Chromosome"/>
</dbReference>
<keyword evidence="1" id="KW-0808">Transferase</keyword>
<dbReference type="EMBL" id="CP045921">
    <property type="protein sequence ID" value="QHN43341.1"/>
    <property type="molecule type" value="Genomic_DNA"/>
</dbReference>
<dbReference type="PANTHER" id="PTHR46401:SF2">
    <property type="entry name" value="GLYCOSYLTRANSFERASE WBBK-RELATED"/>
    <property type="match status" value="1"/>
</dbReference>
<gene>
    <name evidence="4" type="ORF">GII36_05845</name>
</gene>
<dbReference type="Gene3D" id="3.40.50.2000">
    <property type="entry name" value="Glycogen Phosphorylase B"/>
    <property type="match status" value="2"/>
</dbReference>
<feature type="domain" description="Glycosyltransferase subfamily 4-like N-terminal" evidence="3">
    <location>
        <begin position="16"/>
        <end position="166"/>
    </location>
</feature>
<dbReference type="CDD" id="cd03809">
    <property type="entry name" value="GT4_MtfB-like"/>
    <property type="match status" value="1"/>
</dbReference>
<dbReference type="PANTHER" id="PTHR46401">
    <property type="entry name" value="GLYCOSYLTRANSFERASE WBBK-RELATED"/>
    <property type="match status" value="1"/>
</dbReference>
<dbReference type="Pfam" id="PF13439">
    <property type="entry name" value="Glyco_transf_4"/>
    <property type="match status" value="1"/>
</dbReference>
<dbReference type="KEGG" id="mama:GII36_05845"/>
<evidence type="ECO:0000313" key="5">
    <source>
        <dbReference type="Proteomes" id="UP001059824"/>
    </source>
</evidence>
<dbReference type="GO" id="GO:0016757">
    <property type="term" value="F:glycosyltransferase activity"/>
    <property type="evidence" value="ECO:0007669"/>
    <property type="project" value="InterPro"/>
</dbReference>
<dbReference type="SUPFAM" id="SSF53756">
    <property type="entry name" value="UDP-Glycosyltransferase/glycogen phosphorylase"/>
    <property type="match status" value="1"/>
</dbReference>
<reference evidence="4" key="1">
    <citation type="journal article" date="2021" name="Nat. Microbiol.">
        <title>Cocultivation of an ultrasmall environmental parasitic bacterium with lytic ability against bacteria associated with wastewater foams.</title>
        <authorList>
            <person name="Batinovic S."/>
            <person name="Rose J.J.A."/>
            <person name="Ratcliffe J."/>
            <person name="Seviour R.J."/>
            <person name="Petrovski S."/>
        </authorList>
    </citation>
    <scope>NUCLEOTIDE SEQUENCE</scope>
    <source>
        <strain evidence="4">JR1</strain>
    </source>
</reference>
<dbReference type="RefSeq" id="WP_260763424.1">
    <property type="nucleotide sequence ID" value="NZ_CP045921.1"/>
</dbReference>
<evidence type="ECO:0000313" key="4">
    <source>
        <dbReference type="EMBL" id="QHN43341.1"/>
    </source>
</evidence>
<dbReference type="AlphaFoldDB" id="A0A857MQL0"/>
<name>A0A857MQL0_9BACT</name>
<feature type="domain" description="Glycosyl transferase family 1" evidence="2">
    <location>
        <begin position="187"/>
        <end position="339"/>
    </location>
</feature>
<keyword evidence="5" id="KW-1185">Reference proteome</keyword>
<evidence type="ECO:0000256" key="1">
    <source>
        <dbReference type="ARBA" id="ARBA00022679"/>
    </source>
</evidence>
<accession>A0A857MQL0</accession>
<evidence type="ECO:0000259" key="2">
    <source>
        <dbReference type="Pfam" id="PF00534"/>
    </source>
</evidence>
<proteinExistence type="predicted"/>
<dbReference type="InterPro" id="IPR001296">
    <property type="entry name" value="Glyco_trans_1"/>
</dbReference>
<evidence type="ECO:0000259" key="3">
    <source>
        <dbReference type="Pfam" id="PF13439"/>
    </source>
</evidence>
<organism evidence="4 5">
    <name type="scientific">Candidatus Mycosynbacter amalyticus</name>
    <dbReference type="NCBI Taxonomy" id="2665156"/>
    <lineage>
        <taxon>Bacteria</taxon>
        <taxon>Candidatus Saccharimonadota</taxon>
        <taxon>Candidatus Saccharimonadota incertae sedis</taxon>
        <taxon>Candidatus Mycosynbacter</taxon>
    </lineage>
</organism>